<evidence type="ECO:0000313" key="1">
    <source>
        <dbReference type="EMBL" id="SFU72891.1"/>
    </source>
</evidence>
<reference evidence="2" key="1">
    <citation type="submission" date="2016-10" db="EMBL/GenBank/DDBJ databases">
        <authorList>
            <person name="Varghese N."/>
            <person name="Submissions S."/>
        </authorList>
    </citation>
    <scope>NUCLEOTIDE SEQUENCE [LARGE SCALE GENOMIC DNA]</scope>
    <source>
        <strain evidence="2">CGMCC 1.11014</strain>
    </source>
</reference>
<evidence type="ECO:0000313" key="2">
    <source>
        <dbReference type="Proteomes" id="UP000199391"/>
    </source>
</evidence>
<accession>A0A1I7IIY5</accession>
<proteinExistence type="predicted"/>
<dbReference type="Proteomes" id="UP000199391">
    <property type="component" value="Unassembled WGS sequence"/>
</dbReference>
<gene>
    <name evidence="1" type="ORF">SAMN05216552_100870</name>
</gene>
<keyword evidence="2" id="KW-1185">Reference proteome</keyword>
<dbReference type="STRING" id="1035707.SAMN05216552_100870"/>
<sequence>MNLPMNVIFRPQFSEEQAAVMDPIKQYIEGHARDDASFMRQAFLPSAHIESIREGVFTSWPLDVYCQRFKGAPAADEAERQRIVDWIDVKGNAACARLRLIHGATTFTDYFVLLKTADGWKIANKAFHGEATED</sequence>
<protein>
    <submittedName>
        <fullName evidence="1">Putative lumazine-binding</fullName>
    </submittedName>
</protein>
<dbReference type="AlphaFoldDB" id="A0A1I7IIY5"/>
<dbReference type="SUPFAM" id="SSF54427">
    <property type="entry name" value="NTF2-like"/>
    <property type="match status" value="1"/>
</dbReference>
<name>A0A1I7IIY5_9BURK</name>
<organism evidence="1 2">
    <name type="scientific">Pseudoduganella namucuonensis</name>
    <dbReference type="NCBI Taxonomy" id="1035707"/>
    <lineage>
        <taxon>Bacteria</taxon>
        <taxon>Pseudomonadati</taxon>
        <taxon>Pseudomonadota</taxon>
        <taxon>Betaproteobacteria</taxon>
        <taxon>Burkholderiales</taxon>
        <taxon>Oxalobacteraceae</taxon>
        <taxon>Telluria group</taxon>
        <taxon>Pseudoduganella</taxon>
    </lineage>
</organism>
<dbReference type="InterPro" id="IPR039437">
    <property type="entry name" value="FrzH/put_lumazine-bd"/>
</dbReference>
<dbReference type="Gene3D" id="3.10.450.50">
    <property type="match status" value="1"/>
</dbReference>
<dbReference type="InterPro" id="IPR032710">
    <property type="entry name" value="NTF2-like_dom_sf"/>
</dbReference>
<dbReference type="Pfam" id="PF12893">
    <property type="entry name" value="Lumazine_bd_2"/>
    <property type="match status" value="1"/>
</dbReference>
<dbReference type="EMBL" id="FPBO01000008">
    <property type="protein sequence ID" value="SFU72891.1"/>
    <property type="molecule type" value="Genomic_DNA"/>
</dbReference>
<dbReference type="RefSeq" id="WP_229489916.1">
    <property type="nucleotide sequence ID" value="NZ_FPBO01000008.1"/>
</dbReference>